<dbReference type="GO" id="GO:0004754">
    <property type="term" value="F:saccharopine dehydrogenase (NAD+, L-lysine-forming) activity"/>
    <property type="evidence" value="ECO:0007669"/>
    <property type="project" value="UniProtKB-EC"/>
</dbReference>
<proteinExistence type="predicted"/>
<keyword evidence="15" id="KW-1185">Reference proteome</keyword>
<accession>A0A434AU13</accession>
<dbReference type="SMART" id="SM01002">
    <property type="entry name" value="AlaDh_PNT_C"/>
    <property type="match status" value="1"/>
</dbReference>
<comment type="catalytic activity">
    <reaction evidence="9">
        <text>L-saccharopine + NAD(+) + H2O = L-lysine + 2-oxoglutarate + NADH + H(+)</text>
        <dbReference type="Rhea" id="RHEA:12440"/>
        <dbReference type="ChEBI" id="CHEBI:15377"/>
        <dbReference type="ChEBI" id="CHEBI:15378"/>
        <dbReference type="ChEBI" id="CHEBI:16810"/>
        <dbReference type="ChEBI" id="CHEBI:32551"/>
        <dbReference type="ChEBI" id="CHEBI:57540"/>
        <dbReference type="ChEBI" id="CHEBI:57945"/>
        <dbReference type="ChEBI" id="CHEBI:57951"/>
        <dbReference type="EC" id="1.5.1.7"/>
    </reaction>
</comment>
<dbReference type="CDD" id="cd05199">
    <property type="entry name" value="SDH_like"/>
    <property type="match status" value="1"/>
</dbReference>
<feature type="domain" description="Alanine dehydrogenase/pyridine nucleotide transhydrogenase NAD(H)-binding" evidence="12">
    <location>
        <begin position="159"/>
        <end position="339"/>
    </location>
</feature>
<dbReference type="Proteomes" id="UP000282985">
    <property type="component" value="Unassembled WGS sequence"/>
</dbReference>
<dbReference type="InterPro" id="IPR027281">
    <property type="entry name" value="Lys1"/>
</dbReference>
<dbReference type="InterPro" id="IPR051168">
    <property type="entry name" value="AASS"/>
</dbReference>
<evidence type="ECO:0000256" key="6">
    <source>
        <dbReference type="ARBA" id="ARBA00023002"/>
    </source>
</evidence>
<dbReference type="AlphaFoldDB" id="A0A434AU13"/>
<name>A0A434AU13_9BACT</name>
<dbReference type="PANTHER" id="PTHR11133">
    <property type="entry name" value="SACCHAROPINE DEHYDROGENASE"/>
    <property type="match status" value="1"/>
</dbReference>
<sequence>MRVGVLRETKNPPDRRVAIPPQIGLRILDKYSDVSIYIQPSDIRCFSDAEYRQQGYFLTEDLRDCDILIGVKEIYIPTLIPNKTYLFFSHTAKKQPYNRELLQQIIKKNITLIDYEYLTNNNHQRLVAFGHWAGVVGAYKALRARGVRTDFFDLPPAGSCHDMGGMYKHLKTIQLKPIKILITGGGRVAMGAMQTIRTLNIKEVSPKDFLNKNYDEPVVCRIDPQYYVERKDGRAFDLQDFFEYPEMYKSTFKPFTKVTDLYIACHFWDPKSPKFLTQDDYKEDDFKISVIADVSCDLNGPIPSTLRPSTIASSFYGYDRYSGEETIPFVDRRNVTVMAVDNLPGELPRDSSIDFGNALFENVYDALFGDDPEGIVERATIVKDGKLTPPFAYLEDYLKNENILKV</sequence>
<evidence type="ECO:0000256" key="10">
    <source>
        <dbReference type="PIRSR" id="PIRSR018250-1"/>
    </source>
</evidence>
<evidence type="ECO:0000313" key="15">
    <source>
        <dbReference type="Proteomes" id="UP000282985"/>
    </source>
</evidence>
<dbReference type="GO" id="GO:0019878">
    <property type="term" value="P:lysine biosynthetic process via aminoadipic acid"/>
    <property type="evidence" value="ECO:0007669"/>
    <property type="project" value="UniProtKB-UniPathway"/>
</dbReference>
<evidence type="ECO:0000256" key="9">
    <source>
        <dbReference type="ARBA" id="ARBA00047860"/>
    </source>
</evidence>
<feature type="binding site" evidence="11">
    <location>
        <position position="223"/>
    </location>
    <ligand>
        <name>NAD(+)</name>
        <dbReference type="ChEBI" id="CHEBI:57540"/>
    </ligand>
</feature>
<evidence type="ECO:0000256" key="2">
    <source>
        <dbReference type="ARBA" id="ARBA00011245"/>
    </source>
</evidence>
<comment type="caution">
    <text evidence="14">The sequence shown here is derived from an EMBL/GenBank/DDBJ whole genome shotgun (WGS) entry which is preliminary data.</text>
</comment>
<evidence type="ECO:0000256" key="3">
    <source>
        <dbReference type="ARBA" id="ARBA00012847"/>
    </source>
</evidence>
<keyword evidence="11" id="KW-0520">NAD</keyword>
<dbReference type="PANTHER" id="PTHR11133:SF22">
    <property type="entry name" value="ALPHA-AMINOADIPIC SEMIALDEHYDE SYNTHASE, MITOCHONDRIAL"/>
    <property type="match status" value="1"/>
</dbReference>
<feature type="domain" description="Alanine dehydrogenase/pyridine nucleotide transhydrogenase N-terminal" evidence="13">
    <location>
        <begin position="4"/>
        <end position="136"/>
    </location>
</feature>
<dbReference type="EC" id="1.5.1.7" evidence="3"/>
<dbReference type="SMART" id="SM01003">
    <property type="entry name" value="AlaDh_PNT_N"/>
    <property type="match status" value="1"/>
</dbReference>
<protein>
    <recommendedName>
        <fullName evidence="4">Saccharopine dehydrogenase [NAD(+), L-lysine-forming]</fullName>
        <ecNumber evidence="3">1.5.1.7</ecNumber>
    </recommendedName>
    <alternativeName>
        <fullName evidence="8">Lysine--2-oxoglutarate reductase</fullName>
    </alternativeName>
</protein>
<evidence type="ECO:0000256" key="8">
    <source>
        <dbReference type="ARBA" id="ARBA00033228"/>
    </source>
</evidence>
<evidence type="ECO:0000256" key="7">
    <source>
        <dbReference type="ARBA" id="ARBA00023157"/>
    </source>
</evidence>
<feature type="binding site" evidence="11">
    <location>
        <position position="294"/>
    </location>
    <ligand>
        <name>NAD(+)</name>
        <dbReference type="ChEBI" id="CHEBI:57540"/>
    </ligand>
</feature>
<evidence type="ECO:0000313" key="14">
    <source>
        <dbReference type="EMBL" id="RUT77828.1"/>
    </source>
</evidence>
<dbReference type="OrthoDB" id="1141481at2"/>
<dbReference type="EMBL" id="RJJX01000015">
    <property type="protein sequence ID" value="RUT77828.1"/>
    <property type="molecule type" value="Genomic_DNA"/>
</dbReference>
<keyword evidence="7" id="KW-1015">Disulfide bond</keyword>
<feature type="active site" description="Proton acceptor" evidence="10">
    <location>
        <position position="72"/>
    </location>
</feature>
<dbReference type="PIRSF" id="PIRSF018250">
    <property type="entry name" value="Saccharopine_DH_Lys"/>
    <property type="match status" value="1"/>
</dbReference>
<reference evidence="14 15" key="1">
    <citation type="submission" date="2018-11" db="EMBL/GenBank/DDBJ databases">
        <title>Parancylomarina longa gen. nov., sp. nov., isolated from sediments of southern Okinawa.</title>
        <authorList>
            <person name="Fu T."/>
        </authorList>
    </citation>
    <scope>NUCLEOTIDE SEQUENCE [LARGE SCALE GENOMIC DNA]</scope>
    <source>
        <strain evidence="14 15">T3-2 S1-C</strain>
    </source>
</reference>
<comment type="pathway">
    <text evidence="1">Amino-acid biosynthesis; L-lysine biosynthesis via AAA pathway; L-lysine from L-alpha-aminoadipate (fungal route): step 3/3.</text>
</comment>
<dbReference type="UniPathway" id="UPA00033">
    <property type="reaction ID" value="UER00034"/>
</dbReference>
<evidence type="ECO:0000256" key="5">
    <source>
        <dbReference type="ARBA" id="ARBA00022605"/>
    </source>
</evidence>
<dbReference type="Gene3D" id="3.40.50.720">
    <property type="entry name" value="NAD(P)-binding Rossmann-like Domain"/>
    <property type="match status" value="2"/>
</dbReference>
<evidence type="ECO:0000256" key="11">
    <source>
        <dbReference type="PIRSR" id="PIRSR018250-3"/>
    </source>
</evidence>
<dbReference type="SUPFAM" id="SSF52283">
    <property type="entry name" value="Formate/glycerate dehydrogenase catalytic domain-like"/>
    <property type="match status" value="1"/>
</dbReference>
<feature type="active site" description="Proton donor" evidence="10">
    <location>
        <position position="90"/>
    </location>
</feature>
<gene>
    <name evidence="14" type="ORF">DLK05_11265</name>
</gene>
<keyword evidence="5" id="KW-0028">Amino-acid biosynthesis</keyword>
<evidence type="ECO:0000259" key="12">
    <source>
        <dbReference type="SMART" id="SM01002"/>
    </source>
</evidence>
<dbReference type="Pfam" id="PF05222">
    <property type="entry name" value="AlaDh_PNT_N"/>
    <property type="match status" value="1"/>
</dbReference>
<dbReference type="InterPro" id="IPR007886">
    <property type="entry name" value="AlaDH/PNT_N"/>
</dbReference>
<keyword evidence="6" id="KW-0560">Oxidoreductase</keyword>
<dbReference type="Pfam" id="PF01262">
    <property type="entry name" value="AlaDh_PNT_C"/>
    <property type="match status" value="1"/>
</dbReference>
<comment type="subunit">
    <text evidence="2">Monomer.</text>
</comment>
<organism evidence="14 15">
    <name type="scientific">Ancylomarina longa</name>
    <dbReference type="NCBI Taxonomy" id="2487017"/>
    <lineage>
        <taxon>Bacteria</taxon>
        <taxon>Pseudomonadati</taxon>
        <taxon>Bacteroidota</taxon>
        <taxon>Bacteroidia</taxon>
        <taxon>Marinilabiliales</taxon>
        <taxon>Marinifilaceae</taxon>
        <taxon>Ancylomarina</taxon>
    </lineage>
</organism>
<evidence type="ECO:0000256" key="4">
    <source>
        <dbReference type="ARBA" id="ARBA00021221"/>
    </source>
</evidence>
<feature type="binding site" evidence="11">
    <location>
        <begin position="186"/>
        <end position="187"/>
    </location>
    <ligand>
        <name>NAD(+)</name>
        <dbReference type="ChEBI" id="CHEBI:57540"/>
    </ligand>
</feature>
<dbReference type="InterPro" id="IPR007698">
    <property type="entry name" value="AlaDH/PNT_NAD(H)-bd"/>
</dbReference>
<evidence type="ECO:0000259" key="13">
    <source>
        <dbReference type="SMART" id="SM01003"/>
    </source>
</evidence>
<evidence type="ECO:0000256" key="1">
    <source>
        <dbReference type="ARBA" id="ARBA00004884"/>
    </source>
</evidence>